<feature type="region of interest" description="Disordered" evidence="2">
    <location>
        <begin position="1"/>
        <end position="23"/>
    </location>
</feature>
<evidence type="ECO:0000259" key="4">
    <source>
        <dbReference type="Pfam" id="PF01494"/>
    </source>
</evidence>
<organism evidence="5 6">
    <name type="scientific">Tetradesmus obliquus</name>
    <name type="common">Green alga</name>
    <name type="synonym">Acutodesmus obliquus</name>
    <dbReference type="NCBI Taxonomy" id="3088"/>
    <lineage>
        <taxon>Eukaryota</taxon>
        <taxon>Viridiplantae</taxon>
        <taxon>Chlorophyta</taxon>
        <taxon>core chlorophytes</taxon>
        <taxon>Chlorophyceae</taxon>
        <taxon>CS clade</taxon>
        <taxon>Sphaeropleales</taxon>
        <taxon>Scenedesmaceae</taxon>
        <taxon>Tetradesmus</taxon>
    </lineage>
</organism>
<reference evidence="5 6" key="1">
    <citation type="submission" date="2023-05" db="EMBL/GenBank/DDBJ databases">
        <title>A 100% complete, gapless, phased diploid assembly of the Scenedesmus obliquus UTEX 3031 genome.</title>
        <authorList>
            <person name="Biondi T.C."/>
            <person name="Hanschen E.R."/>
            <person name="Kwon T."/>
            <person name="Eng W."/>
            <person name="Kruse C.P.S."/>
            <person name="Koehler S.I."/>
            <person name="Kunde Y."/>
            <person name="Gleasner C.D."/>
            <person name="You Mak K.T."/>
            <person name="Polle J."/>
            <person name="Hovde B.T."/>
            <person name="Starkenburg S.R."/>
        </authorList>
    </citation>
    <scope>NUCLEOTIDE SEQUENCE [LARGE SCALE GENOMIC DNA]</scope>
    <source>
        <strain evidence="5 6">DOE0152z</strain>
    </source>
</reference>
<dbReference type="Gene3D" id="3.50.50.60">
    <property type="entry name" value="FAD/NAD(P)-binding domain"/>
    <property type="match status" value="2"/>
</dbReference>
<dbReference type="PANTHER" id="PTHR46028:SF7">
    <property type="entry name" value="KYNURENINE 3-MONOOXYGENASE-RELATED"/>
    <property type="match status" value="1"/>
</dbReference>
<evidence type="ECO:0000313" key="6">
    <source>
        <dbReference type="Proteomes" id="UP001244341"/>
    </source>
</evidence>
<feature type="transmembrane region" description="Helical" evidence="3">
    <location>
        <begin position="566"/>
        <end position="584"/>
    </location>
</feature>
<feature type="domain" description="FAD-binding" evidence="4">
    <location>
        <begin position="458"/>
        <end position="542"/>
    </location>
</feature>
<evidence type="ECO:0000256" key="2">
    <source>
        <dbReference type="SAM" id="MobiDB-lite"/>
    </source>
</evidence>
<feature type="domain" description="FAD-binding" evidence="4">
    <location>
        <begin position="145"/>
        <end position="330"/>
    </location>
</feature>
<sequence>MALARLHAQAHSPAMLHSTSRPLALPRHSRSVLQCSSRRLVPGLAPSNISSAAAAGPRRRCRLQPPRSTNSSSNSSPAQPLAPEAASLAPAAASLAPDATALSPTAAAAAAASAAAVAEHSSASTSAAAAGQPGSDADRLYRGTAVVVGAGPAGVTAALYLAADSYRVHVLERRGHPAEMEADKKRTYLIGLGERGLRALDGVGLTVPLSVGRPMRGSVYAYKSGKRVEDPFTPDTRIVGVDRQGLAAFLVNEASTRHPQGITFHWNAQPAAFDLQAKTLRCQVGSSSNAVPQAGAGSGPLELQYDLLIGADGCGSAVRDAMAAALPSFKVQQLTSPVAEMEYKAFHNLPWNDGIRQLLPSYAAGLGAHAANGAAAAAGTAGSADPGMTFFAFNNPQPNQPSPGSITLYLNAGGTWSGTLYQPPGKFEAMAGDVAGHEAAVAMFAPPGFPDSWLPLMARQMASVKPSRISPMNLVSQLAAPSLGVVLLGDAGHNVTPQMGQGCNSALEDGKLLAAALQQSGHDVAAGLSRFEQQRLPQVHALQRMEEENSWVRRPPQLIKDPLPKTLARVAWISFFMLLPLLRLLPGMKRAVHASLFQTIMSTTIPYNRLQTLIRLAPFVWAGLIAVLVAGVKQMLRVGMAMLA</sequence>
<feature type="region of interest" description="Disordered" evidence="2">
    <location>
        <begin position="47"/>
        <end position="85"/>
    </location>
</feature>
<dbReference type="PRINTS" id="PR00420">
    <property type="entry name" value="RNGMNOXGNASE"/>
</dbReference>
<dbReference type="PANTHER" id="PTHR46028">
    <property type="entry name" value="KYNURENINE 3-MONOOXYGENASE"/>
    <property type="match status" value="1"/>
</dbReference>
<keyword evidence="1" id="KW-0503">Monooxygenase</keyword>
<keyword evidence="3" id="KW-1133">Transmembrane helix</keyword>
<keyword evidence="1" id="KW-0560">Oxidoreductase</keyword>
<keyword evidence="3" id="KW-0472">Membrane</keyword>
<dbReference type="Proteomes" id="UP001244341">
    <property type="component" value="Chromosome 8b"/>
</dbReference>
<dbReference type="SUPFAM" id="SSF51905">
    <property type="entry name" value="FAD/NAD(P)-binding domain"/>
    <property type="match status" value="1"/>
</dbReference>
<accession>A0ABY8U7T9</accession>
<keyword evidence="6" id="KW-1185">Reference proteome</keyword>
<feature type="transmembrane region" description="Helical" evidence="3">
    <location>
        <begin position="613"/>
        <end position="632"/>
    </location>
</feature>
<evidence type="ECO:0000256" key="1">
    <source>
        <dbReference type="ARBA" id="ARBA00023033"/>
    </source>
</evidence>
<evidence type="ECO:0000313" key="5">
    <source>
        <dbReference type="EMBL" id="WIA17531.1"/>
    </source>
</evidence>
<evidence type="ECO:0000256" key="3">
    <source>
        <dbReference type="SAM" id="Phobius"/>
    </source>
</evidence>
<dbReference type="EMBL" id="CP126215">
    <property type="protein sequence ID" value="WIA17531.1"/>
    <property type="molecule type" value="Genomic_DNA"/>
</dbReference>
<feature type="compositionally biased region" description="Low complexity" evidence="2">
    <location>
        <begin position="68"/>
        <end position="85"/>
    </location>
</feature>
<name>A0ABY8U7T9_TETOB</name>
<dbReference type="InterPro" id="IPR002938">
    <property type="entry name" value="FAD-bd"/>
</dbReference>
<gene>
    <name evidence="5" type="ORF">OEZ85_014362</name>
</gene>
<keyword evidence="3" id="KW-0812">Transmembrane</keyword>
<protein>
    <recommendedName>
        <fullName evidence="4">FAD-binding domain-containing protein</fullName>
    </recommendedName>
</protein>
<dbReference type="Pfam" id="PF01494">
    <property type="entry name" value="FAD_binding_3"/>
    <property type="match status" value="2"/>
</dbReference>
<proteinExistence type="predicted"/>
<dbReference type="InterPro" id="IPR036188">
    <property type="entry name" value="FAD/NAD-bd_sf"/>
</dbReference>